<dbReference type="AlphaFoldDB" id="A0A419R481"/>
<dbReference type="PANTHER" id="PTHR48086:SF5">
    <property type="entry name" value="NA(+):SOLUTE SYMPORTER (SSF FAMILY)"/>
    <property type="match status" value="1"/>
</dbReference>
<feature type="transmembrane region" description="Helical" evidence="8">
    <location>
        <begin position="536"/>
        <end position="562"/>
    </location>
</feature>
<dbReference type="EMBL" id="RAHJ01000014">
    <property type="protein sequence ID" value="RJX69216.1"/>
    <property type="molecule type" value="Genomic_DNA"/>
</dbReference>
<reference evidence="9 10" key="1">
    <citation type="submission" date="2018-09" db="EMBL/GenBank/DDBJ databases">
        <title>Altererythrobacter sp.Ery1 and Ery12, the genome sequencing of novel strains in genus Alterythrobacter.</title>
        <authorList>
            <person name="Cheng H."/>
            <person name="Wu Y.-H."/>
            <person name="Fang C."/>
            <person name="Xu X.-W."/>
        </authorList>
    </citation>
    <scope>NUCLEOTIDE SEQUENCE [LARGE SCALE GENOMIC DNA]</scope>
    <source>
        <strain evidence="9 10">Ery12</strain>
    </source>
</reference>
<feature type="transmembrane region" description="Helical" evidence="8">
    <location>
        <begin position="245"/>
        <end position="270"/>
    </location>
</feature>
<comment type="subcellular location">
    <subcellularLocation>
        <location evidence="1">Membrane</location>
        <topology evidence="1">Multi-pass membrane protein</topology>
    </subcellularLocation>
</comment>
<dbReference type="PROSITE" id="PS50283">
    <property type="entry name" value="NA_SOLUT_SYMP_3"/>
    <property type="match status" value="1"/>
</dbReference>
<name>A0A419R481_9SPHN</name>
<organism evidence="9 10">
    <name type="scientific">Tsuneonella suprasediminis</name>
    <dbReference type="NCBI Taxonomy" id="2306996"/>
    <lineage>
        <taxon>Bacteria</taxon>
        <taxon>Pseudomonadati</taxon>
        <taxon>Pseudomonadota</taxon>
        <taxon>Alphaproteobacteria</taxon>
        <taxon>Sphingomonadales</taxon>
        <taxon>Erythrobacteraceae</taxon>
        <taxon>Tsuneonella</taxon>
    </lineage>
</organism>
<feature type="transmembrane region" description="Helical" evidence="8">
    <location>
        <begin position="505"/>
        <end position="524"/>
    </location>
</feature>
<dbReference type="InterPro" id="IPR001734">
    <property type="entry name" value="Na/solute_symporter"/>
</dbReference>
<dbReference type="InterPro" id="IPR050277">
    <property type="entry name" value="Sodium:Solute_Symporter"/>
</dbReference>
<dbReference type="CDD" id="cd11480">
    <property type="entry name" value="SLC5sbd_u4"/>
    <property type="match status" value="1"/>
</dbReference>
<evidence type="ECO:0000313" key="9">
    <source>
        <dbReference type="EMBL" id="RJX69216.1"/>
    </source>
</evidence>
<gene>
    <name evidence="9" type="ORF">D6858_04885</name>
</gene>
<keyword evidence="4 8" id="KW-0812">Transmembrane</keyword>
<keyword evidence="3" id="KW-0813">Transport</keyword>
<evidence type="ECO:0000256" key="4">
    <source>
        <dbReference type="ARBA" id="ARBA00022692"/>
    </source>
</evidence>
<feature type="transmembrane region" description="Helical" evidence="8">
    <location>
        <begin position="6"/>
        <end position="24"/>
    </location>
</feature>
<dbReference type="GO" id="GO:0022857">
    <property type="term" value="F:transmembrane transporter activity"/>
    <property type="evidence" value="ECO:0007669"/>
    <property type="project" value="InterPro"/>
</dbReference>
<dbReference type="InterPro" id="IPR038377">
    <property type="entry name" value="Na/Glc_symporter_sf"/>
</dbReference>
<feature type="transmembrane region" description="Helical" evidence="8">
    <location>
        <begin position="115"/>
        <end position="133"/>
    </location>
</feature>
<feature type="transmembrane region" description="Helical" evidence="8">
    <location>
        <begin position="182"/>
        <end position="200"/>
    </location>
</feature>
<evidence type="ECO:0000256" key="6">
    <source>
        <dbReference type="ARBA" id="ARBA00023136"/>
    </source>
</evidence>
<feature type="transmembrane region" description="Helical" evidence="8">
    <location>
        <begin position="474"/>
        <end position="493"/>
    </location>
</feature>
<evidence type="ECO:0000313" key="10">
    <source>
        <dbReference type="Proteomes" id="UP000284322"/>
    </source>
</evidence>
<dbReference type="PANTHER" id="PTHR48086">
    <property type="entry name" value="SODIUM/PROLINE SYMPORTER-RELATED"/>
    <property type="match status" value="1"/>
</dbReference>
<evidence type="ECO:0000256" key="5">
    <source>
        <dbReference type="ARBA" id="ARBA00022989"/>
    </source>
</evidence>
<feature type="transmembrane region" description="Helical" evidence="8">
    <location>
        <begin position="153"/>
        <end position="170"/>
    </location>
</feature>
<sequence>MSTQALIYLFVGLSFALYIGIAIWTRAGSTKEFYVAGGGVHPIANGMATAADWMSAASFISMAGLIAFMGYDGSVYLMGWTGGYVMLALLLAPYLRKFGQFTVPDFIGTRYYSKVARTVAVICLIFISFTYIAGQMRGVGIVFSRFLDVDIELGVIIGMCIVFFYAVLGGMKGITYTQVAQYCVLIFAYMVPAIFISILITGNPIPQLGLGSMVNDGSGMYVLEKLDQSLQLMGFGPYTDGSKSMIDVFCITAALMIGTAGLPHVIVRFFTVPKASDARKSAGWALVFIALLYTTAPAVAAFARLNFNNEVNNTSYEQAPEWFRNWEKNGLIAWVDKNADGKMEIEKGDPFKGAPDFADGTGPNGHRLLTNEIDSENGNEVYVDKDIMVLANPEIAKLPGWVIALVAAGGLAAALSTAAGLLLVISTAVAHDLLKKTFKPDISEKGELLAARVAATAAIVVAGVLGIYPPGWVAQVVAFAFGLAAASLFPAIFMGIFTKGMNKEGAIAGMITGLVFTFSYIAYFKLMNPDANVAENWLFGISPEGIGVIGMVLNFAVALVVAKMTAPPPAEIDALVESIRVPRGAGDAHAH</sequence>
<keyword evidence="6 8" id="KW-0472">Membrane</keyword>
<feature type="transmembrane region" description="Helical" evidence="8">
    <location>
        <begin position="77"/>
        <end position="95"/>
    </location>
</feature>
<comment type="similarity">
    <text evidence="2 7">Belongs to the sodium:solute symporter (SSF) (TC 2.A.21) family.</text>
</comment>
<accession>A0A419R481</accession>
<evidence type="ECO:0000256" key="8">
    <source>
        <dbReference type="SAM" id="Phobius"/>
    </source>
</evidence>
<keyword evidence="10" id="KW-1185">Reference proteome</keyword>
<evidence type="ECO:0000256" key="3">
    <source>
        <dbReference type="ARBA" id="ARBA00022448"/>
    </source>
</evidence>
<keyword evidence="5 8" id="KW-1133">Transmembrane helix</keyword>
<comment type="caution">
    <text evidence="9">The sequence shown here is derived from an EMBL/GenBank/DDBJ whole genome shotgun (WGS) entry which is preliminary data.</text>
</comment>
<evidence type="ECO:0000256" key="1">
    <source>
        <dbReference type="ARBA" id="ARBA00004141"/>
    </source>
</evidence>
<dbReference type="InterPro" id="IPR019899">
    <property type="entry name" value="Na/solute_symporter_VC_2705"/>
</dbReference>
<dbReference type="Proteomes" id="UP000284322">
    <property type="component" value="Unassembled WGS sequence"/>
</dbReference>
<evidence type="ECO:0000256" key="2">
    <source>
        <dbReference type="ARBA" id="ARBA00006434"/>
    </source>
</evidence>
<dbReference type="Gene3D" id="1.20.1730.10">
    <property type="entry name" value="Sodium/glucose cotransporter"/>
    <property type="match status" value="1"/>
</dbReference>
<feature type="transmembrane region" description="Helical" evidence="8">
    <location>
        <begin position="401"/>
        <end position="429"/>
    </location>
</feature>
<feature type="transmembrane region" description="Helical" evidence="8">
    <location>
        <begin position="449"/>
        <end position="468"/>
    </location>
</feature>
<proteinExistence type="inferred from homology"/>
<feature type="transmembrane region" description="Helical" evidence="8">
    <location>
        <begin position="282"/>
        <end position="303"/>
    </location>
</feature>
<evidence type="ECO:0000256" key="7">
    <source>
        <dbReference type="RuleBase" id="RU362091"/>
    </source>
</evidence>
<dbReference type="NCBIfam" id="TIGR03648">
    <property type="entry name" value="Na_symport_lg"/>
    <property type="match status" value="1"/>
</dbReference>
<dbReference type="OrthoDB" id="9764416at2"/>
<protein>
    <submittedName>
        <fullName evidence="9">Cation acetate symporter</fullName>
    </submittedName>
</protein>
<dbReference type="RefSeq" id="WP_120107670.1">
    <property type="nucleotide sequence ID" value="NZ_RAHJ01000014.1"/>
</dbReference>
<dbReference type="Pfam" id="PF00474">
    <property type="entry name" value="SSF"/>
    <property type="match status" value="2"/>
</dbReference>
<dbReference type="GO" id="GO:0005886">
    <property type="term" value="C:plasma membrane"/>
    <property type="evidence" value="ECO:0007669"/>
    <property type="project" value="TreeGrafter"/>
</dbReference>